<comment type="caution">
    <text evidence="1">The sequence shown here is derived from an EMBL/GenBank/DDBJ whole genome shotgun (WGS) entry which is preliminary data.</text>
</comment>
<evidence type="ECO:0000313" key="1">
    <source>
        <dbReference type="EMBL" id="GFQ69019.1"/>
    </source>
</evidence>
<evidence type="ECO:0000313" key="2">
    <source>
        <dbReference type="Proteomes" id="UP000887116"/>
    </source>
</evidence>
<reference evidence="1" key="1">
    <citation type="submission" date="2020-07" db="EMBL/GenBank/DDBJ databases">
        <title>Multicomponent nature underlies the extraordinary mechanical properties of spider dragline silk.</title>
        <authorList>
            <person name="Kono N."/>
            <person name="Nakamura H."/>
            <person name="Mori M."/>
            <person name="Yoshida Y."/>
            <person name="Ohtoshi R."/>
            <person name="Malay A.D."/>
            <person name="Moran D.A.P."/>
            <person name="Tomita M."/>
            <person name="Numata K."/>
            <person name="Arakawa K."/>
        </authorList>
    </citation>
    <scope>NUCLEOTIDE SEQUENCE</scope>
</reference>
<proteinExistence type="predicted"/>
<dbReference type="OrthoDB" id="6463213at2759"/>
<dbReference type="AlphaFoldDB" id="A0A8X6KC16"/>
<gene>
    <name evidence="1" type="ORF">TNCT_534921</name>
</gene>
<dbReference type="Proteomes" id="UP000887116">
    <property type="component" value="Unassembled WGS sequence"/>
</dbReference>
<dbReference type="EMBL" id="BMAO01020667">
    <property type="protein sequence ID" value="GFQ69019.1"/>
    <property type="molecule type" value="Genomic_DNA"/>
</dbReference>
<name>A0A8X6KC16_TRICU</name>
<accession>A0A8X6KC16</accession>
<organism evidence="1 2">
    <name type="scientific">Trichonephila clavata</name>
    <name type="common">Joro spider</name>
    <name type="synonym">Nephila clavata</name>
    <dbReference type="NCBI Taxonomy" id="2740835"/>
    <lineage>
        <taxon>Eukaryota</taxon>
        <taxon>Metazoa</taxon>
        <taxon>Ecdysozoa</taxon>
        <taxon>Arthropoda</taxon>
        <taxon>Chelicerata</taxon>
        <taxon>Arachnida</taxon>
        <taxon>Araneae</taxon>
        <taxon>Araneomorphae</taxon>
        <taxon>Entelegynae</taxon>
        <taxon>Araneoidea</taxon>
        <taxon>Nephilidae</taxon>
        <taxon>Trichonephila</taxon>
    </lineage>
</organism>
<protein>
    <submittedName>
        <fullName evidence="1">Transposase</fullName>
    </submittedName>
</protein>
<keyword evidence="2" id="KW-1185">Reference proteome</keyword>
<sequence>MWVSKRWQKPEVVTQMRSLNQIIYLRPSSLKFIQQHYELKVDFIFRLQKRNYSKLWKRISSDELDFDFILENKKLENKMKGQKVRAYISQWRNRSADYLTF</sequence>